<keyword evidence="6" id="KW-1185">Reference proteome</keyword>
<dbReference type="InterPro" id="IPR017853">
    <property type="entry name" value="GH"/>
</dbReference>
<evidence type="ECO:0000256" key="1">
    <source>
        <dbReference type="ARBA" id="ARBA00001255"/>
    </source>
</evidence>
<protein>
    <recommendedName>
        <fullName evidence="7">Alpha-galactosidase</fullName>
    </recommendedName>
</protein>
<dbReference type="AlphaFoldDB" id="A0AAJ0CKZ7"/>
<dbReference type="GO" id="GO:0004557">
    <property type="term" value="F:alpha-galactosidase activity"/>
    <property type="evidence" value="ECO:0007669"/>
    <property type="project" value="UniProtKB-EC"/>
</dbReference>
<dbReference type="Proteomes" id="UP001251528">
    <property type="component" value="Unassembled WGS sequence"/>
</dbReference>
<organism evidence="5 6">
    <name type="scientific">Conoideocrella luteorostrata</name>
    <dbReference type="NCBI Taxonomy" id="1105319"/>
    <lineage>
        <taxon>Eukaryota</taxon>
        <taxon>Fungi</taxon>
        <taxon>Dikarya</taxon>
        <taxon>Ascomycota</taxon>
        <taxon>Pezizomycotina</taxon>
        <taxon>Sordariomycetes</taxon>
        <taxon>Hypocreomycetidae</taxon>
        <taxon>Hypocreales</taxon>
        <taxon>Clavicipitaceae</taxon>
        <taxon>Conoideocrella</taxon>
    </lineage>
</organism>
<evidence type="ECO:0000313" key="5">
    <source>
        <dbReference type="EMBL" id="KAK2594995.1"/>
    </source>
</evidence>
<evidence type="ECO:0000256" key="4">
    <source>
        <dbReference type="ARBA" id="ARBA00049426"/>
    </source>
</evidence>
<comment type="catalytic activity">
    <reaction evidence="4">
        <text>alpha-D-galactosyl-(1-&gt;3)-1D-myo-inositol + sucrose = raffinose + myo-inositol</text>
        <dbReference type="Rhea" id="RHEA:20161"/>
        <dbReference type="ChEBI" id="CHEBI:16634"/>
        <dbReference type="ChEBI" id="CHEBI:17268"/>
        <dbReference type="ChEBI" id="CHEBI:17505"/>
        <dbReference type="ChEBI" id="CHEBI:17992"/>
        <dbReference type="EC" id="2.4.1.82"/>
    </reaction>
</comment>
<evidence type="ECO:0000313" key="6">
    <source>
        <dbReference type="Proteomes" id="UP001251528"/>
    </source>
</evidence>
<name>A0AAJ0CKZ7_9HYPO</name>
<dbReference type="PANTHER" id="PTHR31268">
    <property type="match status" value="1"/>
</dbReference>
<dbReference type="InterPro" id="IPR013785">
    <property type="entry name" value="Aldolase_TIM"/>
</dbReference>
<accession>A0AAJ0CKZ7</accession>
<keyword evidence="3" id="KW-0119">Carbohydrate metabolism</keyword>
<comment type="similarity">
    <text evidence="2">Belongs to the glycosyl hydrolases 36 family.</text>
</comment>
<dbReference type="GO" id="GO:0047274">
    <property type="term" value="F:galactinol-sucrose galactosyltransferase activity"/>
    <property type="evidence" value="ECO:0007669"/>
    <property type="project" value="UniProtKB-EC"/>
</dbReference>
<evidence type="ECO:0000256" key="3">
    <source>
        <dbReference type="ARBA" id="ARBA00023277"/>
    </source>
</evidence>
<comment type="caution">
    <text evidence="5">The sequence shown here is derived from an EMBL/GenBank/DDBJ whole genome shotgun (WGS) entry which is preliminary data.</text>
</comment>
<evidence type="ECO:0000256" key="2">
    <source>
        <dbReference type="ARBA" id="ARBA00007240"/>
    </source>
</evidence>
<dbReference type="PANTHER" id="PTHR31268:SF32">
    <property type="entry name" value="GALACTINOL--SUCROSE GALACTOSYLTRANSFERASE 2-RELATED"/>
    <property type="match status" value="1"/>
</dbReference>
<reference evidence="5" key="1">
    <citation type="submission" date="2023-06" db="EMBL/GenBank/DDBJ databases">
        <title>Conoideocrella luteorostrata (Hypocreales: Clavicipitaceae), a potential biocontrol fungus for elongate hemlock scale in United States Christmas tree production areas.</title>
        <authorList>
            <person name="Barrett H."/>
            <person name="Lovett B."/>
            <person name="Macias A.M."/>
            <person name="Stajich J.E."/>
            <person name="Kasson M.T."/>
        </authorList>
    </citation>
    <scope>NUCLEOTIDE SEQUENCE</scope>
    <source>
        <strain evidence="5">ARSEF 14590</strain>
    </source>
</reference>
<dbReference type="Gene3D" id="3.20.20.70">
    <property type="entry name" value="Aldolase class I"/>
    <property type="match status" value="1"/>
</dbReference>
<gene>
    <name evidence="5" type="ORF">QQS21_007302</name>
</gene>
<dbReference type="InterPro" id="IPR008811">
    <property type="entry name" value="Glycosyl_hydrolases_36"/>
</dbReference>
<comment type="catalytic activity">
    <reaction evidence="1">
        <text>Hydrolysis of terminal, non-reducing alpha-D-galactose residues in alpha-D-galactosides, including galactose oligosaccharides, galactomannans and galactolipids.</text>
        <dbReference type="EC" id="3.2.1.22"/>
    </reaction>
</comment>
<evidence type="ECO:0008006" key="7">
    <source>
        <dbReference type="Google" id="ProtNLM"/>
    </source>
</evidence>
<dbReference type="EMBL" id="JASWJB010000147">
    <property type="protein sequence ID" value="KAK2594995.1"/>
    <property type="molecule type" value="Genomic_DNA"/>
</dbReference>
<sequence length="871" mass="96755">MASVQSYPPLGQVTIIQDSSLSLTSTLEISSDRKQDAWEVSLWISIDDGNWREVQLNQIEHNLAPQFLQSKSSAKTFLYFSCSVFLDRSAYFTLKFRHAKDDPWKWARDHEGLNDGIILLQSRPSFPGALQPCMADLNSEWKVSSRVSQSPGTQLWSLQCPIPASSGQQSAFQSINLGTPWGSFLRWFALVRHQPAWLAPQQGKTRFIVNQDAILCCFLSFKGETMALLAANGIDNMSVTFQHTDTNTISVHARNDSDSPGTVKVLISQGGDFDHAVASVMYEARSLVSPYVKSKGAPENDEPLHNKLLSDWKPQWYDGLGFCTWNSLGQQLSEEKLLHAVESLAKNDIRITNFIVDDNWQSLDRPSNDQSQTGWAEFEADKKAFPNGLKSLTAAVRKLHPNIQNIFVWHALLGYWGGISSDGAIAKAYKTVKVAQKSESQPHLTIIAKEDISRFYDDFYLFLIESGIDGVKTDVQVMIDLFESASDRGNLMSVYLDEWAKASRKHFGAKAISCMSQFPHALFYAQLPQNQQEIVVRNSDDYFPDRPSTHPWHVWANAHNAIFTRFLNVVPDWDMFQTVHEYSGFHAAARCVSGGPIYITDVPGEHNLHLIKQMTATTPLGQTIILRPSSPGGSIHSYENYEDGSLLKIGGYNGASQNGTGILGIFNISRRRTNELVPLISFPGIVPSIEYVIRAHTTGKTSDPVSIGETLPLITISLDVQRFEILCAFPVTAFEGSKYGNGHTGVLGLIGKMTGCSAITSSSIIQSMTGTVVVTCSLKALGTLGQWQYFLRENEEADIKNTGIYISRLAQMDIGDDFMVTIKDMPVPLETVQRSTVDSRVLEIDVEQAWKLMGPTAQLEREVQVKVAFAG</sequence>
<proteinExistence type="inferred from homology"/>
<dbReference type="Pfam" id="PF05691">
    <property type="entry name" value="Raffinose_syn"/>
    <property type="match status" value="1"/>
</dbReference>
<dbReference type="SUPFAM" id="SSF51445">
    <property type="entry name" value="(Trans)glycosidases"/>
    <property type="match status" value="1"/>
</dbReference>